<evidence type="ECO:0000313" key="2">
    <source>
        <dbReference type="Proteomes" id="UP000053370"/>
    </source>
</evidence>
<gene>
    <name evidence="1" type="ORF">ATC1_12128</name>
</gene>
<dbReference type="EMBL" id="DF968180">
    <property type="protein sequence ID" value="GAP39597.1"/>
    <property type="molecule type" value="Genomic_DNA"/>
</dbReference>
<keyword evidence="2" id="KW-1185">Reference proteome</keyword>
<dbReference type="AlphaFoldDB" id="A0A0K8PAA8"/>
<proteinExistence type="predicted"/>
<accession>A0A0K8PAA8</accession>
<sequence>MNLNQVTSFFIPDYTVDLRISLSQLSLVDCHHRSGIGFFQTAPCPERMFSILEIDSTPFFVNLPDVFAGISMRNVGWIQYFELLGIFLFCGVISSDYN</sequence>
<reference evidence="1" key="1">
    <citation type="journal article" date="2015" name="Genome Announc.">
        <title>Draft Genome Sequence of Anaerolineae Strain TC1, a Novel Isolate from a Methanogenic Wastewater Treatment System.</title>
        <authorList>
            <person name="Matsuura N."/>
            <person name="Tourlousse D.M."/>
            <person name="Sun L."/>
            <person name="Toyonaga M."/>
            <person name="Kuroda K."/>
            <person name="Ohashi A."/>
            <person name="Cruz R."/>
            <person name="Yamaguchi T."/>
            <person name="Sekiguchi Y."/>
        </authorList>
    </citation>
    <scope>NUCLEOTIDE SEQUENCE [LARGE SCALE GENOMIC DNA]</scope>
    <source>
        <strain evidence="1">TC1</strain>
    </source>
</reference>
<dbReference type="Proteomes" id="UP000053370">
    <property type="component" value="Unassembled WGS sequence"/>
</dbReference>
<evidence type="ECO:0000313" key="1">
    <source>
        <dbReference type="EMBL" id="GAP39597.1"/>
    </source>
</evidence>
<dbReference type="STRING" id="1678840.ATC1_12128"/>
<organism evidence="1">
    <name type="scientific">Flexilinea flocculi</name>
    <dbReference type="NCBI Taxonomy" id="1678840"/>
    <lineage>
        <taxon>Bacteria</taxon>
        <taxon>Bacillati</taxon>
        <taxon>Chloroflexota</taxon>
        <taxon>Anaerolineae</taxon>
        <taxon>Anaerolineales</taxon>
        <taxon>Anaerolineaceae</taxon>
        <taxon>Flexilinea</taxon>
    </lineage>
</organism>
<name>A0A0K8PAA8_9CHLR</name>
<protein>
    <submittedName>
        <fullName evidence="1">Uncharacterized protein</fullName>
    </submittedName>
</protein>